<dbReference type="InterPro" id="IPR042070">
    <property type="entry name" value="PucR_C-HTH_sf"/>
</dbReference>
<feature type="domain" description="PucR C-terminal helix-turn-helix" evidence="3">
    <location>
        <begin position="340"/>
        <end position="393"/>
    </location>
</feature>
<dbReference type="EMBL" id="JBIAMT010000005">
    <property type="protein sequence ID" value="MFF0500011.1"/>
    <property type="molecule type" value="Genomic_DNA"/>
</dbReference>
<dbReference type="InterPro" id="IPR041522">
    <property type="entry name" value="CdaR_GGDEF"/>
</dbReference>
<dbReference type="InterPro" id="IPR051448">
    <property type="entry name" value="CdaR-like_regulators"/>
</dbReference>
<reference evidence="6 7" key="1">
    <citation type="submission" date="2024-10" db="EMBL/GenBank/DDBJ databases">
        <title>The Natural Products Discovery Center: Release of the First 8490 Sequenced Strains for Exploring Actinobacteria Biosynthetic Diversity.</title>
        <authorList>
            <person name="Kalkreuter E."/>
            <person name="Kautsar S.A."/>
            <person name="Yang D."/>
            <person name="Bader C.D."/>
            <person name="Teijaro C.N."/>
            <person name="Fluegel L."/>
            <person name="Davis C.M."/>
            <person name="Simpson J.R."/>
            <person name="Lauterbach L."/>
            <person name="Steele A.D."/>
            <person name="Gui C."/>
            <person name="Meng S."/>
            <person name="Li G."/>
            <person name="Viehrig K."/>
            <person name="Ye F."/>
            <person name="Su P."/>
            <person name="Kiefer A.F."/>
            <person name="Nichols A."/>
            <person name="Cepeda A.J."/>
            <person name="Yan W."/>
            <person name="Fan B."/>
            <person name="Jiang Y."/>
            <person name="Adhikari A."/>
            <person name="Zheng C.-J."/>
            <person name="Schuster L."/>
            <person name="Cowan T.M."/>
            <person name="Smanski M.J."/>
            <person name="Chevrette M.G."/>
            <person name="De Carvalho L.P.S."/>
            <person name="Shen B."/>
        </authorList>
    </citation>
    <scope>NUCLEOTIDE SEQUENCE [LARGE SCALE GENOMIC DNA]</scope>
    <source>
        <strain evidence="6 7">NPDC004119</strain>
    </source>
</reference>
<feature type="domain" description="RsbT co-antagonist protein RsbRD N-terminal" evidence="4">
    <location>
        <begin position="45"/>
        <end position="175"/>
    </location>
</feature>
<dbReference type="Pfam" id="PF13556">
    <property type="entry name" value="HTH_30"/>
    <property type="match status" value="1"/>
</dbReference>
<accession>A0ABW6PA70</accession>
<dbReference type="Pfam" id="PF14361">
    <property type="entry name" value="RsbRD_N"/>
    <property type="match status" value="1"/>
</dbReference>
<organism evidence="6 7">
    <name type="scientific">Nocardia aobensis</name>
    <dbReference type="NCBI Taxonomy" id="257277"/>
    <lineage>
        <taxon>Bacteria</taxon>
        <taxon>Bacillati</taxon>
        <taxon>Actinomycetota</taxon>
        <taxon>Actinomycetes</taxon>
        <taxon>Mycobacteriales</taxon>
        <taxon>Nocardiaceae</taxon>
        <taxon>Nocardia</taxon>
    </lineage>
</organism>
<proteinExistence type="inferred from homology"/>
<sequence>MATTAGVEPGQGSSAAESAPPQASGRTTAAAQMAALLEDAGSQLDDLATDLTQLYRANIPVYGQVDENSIRRNTRAVLELAAESLREPVPGTRLTEIADLARVWAQQQIPLELVAHSIQVGARRLFELVRERASAADIPSDQINDLQDVAWQWATAHAAAVHMVQQERAVAAATRRSDFVRKLVAGAITPAALATEASSYHLDMAHRYHVVCARWDDTISSSDLAAAVRMRGATAQLPSLDAIIDDTFVALLPQRPQLRSLSRAVGLGPAVSLGEASRSHRQALEAMTIADRHGRTGLVDLSDLGSLPLLEQLDEETIRILDAKHLGPLRAQGNAGHEILTTIATYLTHDRKVEETARALFVHRNTIRYRLTRFAEVTGLDTDKTDDLVLTWCLLHRDAESAEPANSPIS</sequence>
<keyword evidence="7" id="KW-1185">Reference proteome</keyword>
<evidence type="ECO:0000256" key="1">
    <source>
        <dbReference type="ARBA" id="ARBA00006754"/>
    </source>
</evidence>
<dbReference type="PANTHER" id="PTHR33744">
    <property type="entry name" value="CARBOHYDRATE DIACID REGULATOR"/>
    <property type="match status" value="1"/>
</dbReference>
<dbReference type="InterPro" id="IPR025751">
    <property type="entry name" value="RsbRD_N_dom"/>
</dbReference>
<feature type="compositionally biased region" description="Low complexity" evidence="2">
    <location>
        <begin position="8"/>
        <end position="29"/>
    </location>
</feature>
<dbReference type="RefSeq" id="WP_387398985.1">
    <property type="nucleotide sequence ID" value="NZ_JBIAMT010000005.1"/>
</dbReference>
<evidence type="ECO:0000259" key="4">
    <source>
        <dbReference type="Pfam" id="PF14361"/>
    </source>
</evidence>
<dbReference type="Proteomes" id="UP001601442">
    <property type="component" value="Unassembled WGS sequence"/>
</dbReference>
<protein>
    <submittedName>
        <fullName evidence="6">PucR family transcriptional regulator</fullName>
    </submittedName>
</protein>
<dbReference type="PANTHER" id="PTHR33744:SF7">
    <property type="entry name" value="PUCR FAMILY TRANSCRIPTIONAL REGULATOR"/>
    <property type="match status" value="1"/>
</dbReference>
<feature type="domain" description="CdaR GGDEF-like" evidence="5">
    <location>
        <begin position="190"/>
        <end position="288"/>
    </location>
</feature>
<dbReference type="Gene3D" id="1.10.10.2840">
    <property type="entry name" value="PucR C-terminal helix-turn-helix domain"/>
    <property type="match status" value="1"/>
</dbReference>
<comment type="caution">
    <text evidence="6">The sequence shown here is derived from an EMBL/GenBank/DDBJ whole genome shotgun (WGS) entry which is preliminary data.</text>
</comment>
<name>A0ABW6PA70_9NOCA</name>
<evidence type="ECO:0000313" key="6">
    <source>
        <dbReference type="EMBL" id="MFF0500011.1"/>
    </source>
</evidence>
<feature type="region of interest" description="Disordered" evidence="2">
    <location>
        <begin position="1"/>
        <end position="29"/>
    </location>
</feature>
<dbReference type="InterPro" id="IPR025736">
    <property type="entry name" value="PucR_C-HTH_dom"/>
</dbReference>
<evidence type="ECO:0000259" key="3">
    <source>
        <dbReference type="Pfam" id="PF13556"/>
    </source>
</evidence>
<comment type="similarity">
    <text evidence="1">Belongs to the CdaR family.</text>
</comment>
<evidence type="ECO:0000256" key="2">
    <source>
        <dbReference type="SAM" id="MobiDB-lite"/>
    </source>
</evidence>
<evidence type="ECO:0000259" key="5">
    <source>
        <dbReference type="Pfam" id="PF17853"/>
    </source>
</evidence>
<dbReference type="Pfam" id="PF17853">
    <property type="entry name" value="GGDEF_2"/>
    <property type="match status" value="1"/>
</dbReference>
<gene>
    <name evidence="6" type="ORF">ACFYU5_26660</name>
</gene>
<evidence type="ECO:0000313" key="7">
    <source>
        <dbReference type="Proteomes" id="UP001601442"/>
    </source>
</evidence>